<dbReference type="Proteomes" id="UP000288291">
    <property type="component" value="Unassembled WGS sequence"/>
</dbReference>
<dbReference type="Pfam" id="PF00436">
    <property type="entry name" value="SSB"/>
    <property type="match status" value="1"/>
</dbReference>
<dbReference type="InterPro" id="IPR012340">
    <property type="entry name" value="NA-bd_OB-fold"/>
</dbReference>
<feature type="compositionally biased region" description="Acidic residues" evidence="4">
    <location>
        <begin position="140"/>
        <end position="154"/>
    </location>
</feature>
<dbReference type="GO" id="GO:0006260">
    <property type="term" value="P:DNA replication"/>
    <property type="evidence" value="ECO:0007669"/>
    <property type="project" value="InterPro"/>
</dbReference>
<keyword evidence="6" id="KW-1185">Reference proteome</keyword>
<dbReference type="SUPFAM" id="SSF50249">
    <property type="entry name" value="Nucleic acid-binding proteins"/>
    <property type="match status" value="1"/>
</dbReference>
<dbReference type="PROSITE" id="PS50935">
    <property type="entry name" value="SSB"/>
    <property type="match status" value="1"/>
</dbReference>
<keyword evidence="1 2" id="KW-0238">DNA-binding</keyword>
<dbReference type="InterPro" id="IPR000424">
    <property type="entry name" value="Primosome_PriB/ssb"/>
</dbReference>
<dbReference type="AlphaFoldDB" id="A0A437SWH7"/>
<sequence length="154" mass="17563">MINQVVIDGYIGKDLELKTTQSLKKYAVFNLCQNRYNKINDDYAGEWHHAIAWNKTAENLIAKAHKGSKVVLAGEQRSRIFLDKHNNKVTYDYILVDSFDVLTNQNKDLEDQSLQNAERAEAVPAETSVTENAVEKADIDELPEDPFTDEDMPF</sequence>
<dbReference type="PIRSF" id="PIRSF002070">
    <property type="entry name" value="SSB"/>
    <property type="match status" value="1"/>
</dbReference>
<dbReference type="EMBL" id="RXIA01000006">
    <property type="protein sequence ID" value="RVU71210.1"/>
    <property type="molecule type" value="Genomic_DNA"/>
</dbReference>
<evidence type="ECO:0000256" key="4">
    <source>
        <dbReference type="SAM" id="MobiDB-lite"/>
    </source>
</evidence>
<accession>A0A437SWH7</accession>
<evidence type="ECO:0000256" key="2">
    <source>
        <dbReference type="PIRNR" id="PIRNR002070"/>
    </source>
</evidence>
<reference evidence="5 6" key="1">
    <citation type="submission" date="2018-12" db="EMBL/GenBank/DDBJ databases">
        <authorList>
            <person name="Meng J."/>
        </authorList>
    </citation>
    <scope>NUCLEOTIDE SEQUENCE [LARGE SCALE GENOMIC DNA]</scope>
    <source>
        <strain evidence="5 6">HT111-2</strain>
    </source>
</reference>
<feature type="region of interest" description="Disordered" evidence="4">
    <location>
        <begin position="112"/>
        <end position="154"/>
    </location>
</feature>
<dbReference type="GO" id="GO:0003697">
    <property type="term" value="F:single-stranded DNA binding"/>
    <property type="evidence" value="ECO:0007669"/>
    <property type="project" value="InterPro"/>
</dbReference>
<protein>
    <recommendedName>
        <fullName evidence="2 3">Single-stranded DNA-binding protein</fullName>
    </recommendedName>
</protein>
<evidence type="ECO:0000256" key="1">
    <source>
        <dbReference type="ARBA" id="ARBA00023125"/>
    </source>
</evidence>
<dbReference type="RefSeq" id="WP_103661052.1">
    <property type="nucleotide sequence ID" value="NZ_ML136875.1"/>
</dbReference>
<gene>
    <name evidence="5" type="primary">ssb</name>
    <name evidence="5" type="ORF">EJK17_03155</name>
</gene>
<dbReference type="InterPro" id="IPR011344">
    <property type="entry name" value="ssDNA-bd"/>
</dbReference>
<proteinExistence type="predicted"/>
<organism evidence="5 6">
    <name type="scientific">Lactobacillus xujianguonis</name>
    <dbReference type="NCBI Taxonomy" id="2495899"/>
    <lineage>
        <taxon>Bacteria</taxon>
        <taxon>Bacillati</taxon>
        <taxon>Bacillota</taxon>
        <taxon>Bacilli</taxon>
        <taxon>Lactobacillales</taxon>
        <taxon>Lactobacillaceae</taxon>
        <taxon>Lactobacillus</taxon>
    </lineage>
</organism>
<dbReference type="Gene3D" id="2.40.50.140">
    <property type="entry name" value="Nucleic acid-binding proteins"/>
    <property type="match status" value="1"/>
</dbReference>
<evidence type="ECO:0000313" key="5">
    <source>
        <dbReference type="EMBL" id="RVU71210.1"/>
    </source>
</evidence>
<comment type="caution">
    <text evidence="5">The sequence shown here is derived from an EMBL/GenBank/DDBJ whole genome shotgun (WGS) entry which is preliminary data.</text>
</comment>
<name>A0A437SWH7_9LACO</name>
<dbReference type="CDD" id="cd04496">
    <property type="entry name" value="SSB_OBF"/>
    <property type="match status" value="1"/>
</dbReference>
<evidence type="ECO:0000256" key="3">
    <source>
        <dbReference type="RuleBase" id="RU000524"/>
    </source>
</evidence>
<dbReference type="NCBIfam" id="TIGR00621">
    <property type="entry name" value="ssb"/>
    <property type="match status" value="1"/>
</dbReference>
<evidence type="ECO:0000313" key="6">
    <source>
        <dbReference type="Proteomes" id="UP000288291"/>
    </source>
</evidence>